<feature type="compositionally biased region" description="Low complexity" evidence="1">
    <location>
        <begin position="108"/>
        <end position="118"/>
    </location>
</feature>
<feature type="compositionally biased region" description="Low complexity" evidence="1">
    <location>
        <begin position="157"/>
        <end position="167"/>
    </location>
</feature>
<keyword evidence="2" id="KW-1133">Transmembrane helix</keyword>
<dbReference type="AlphaFoldDB" id="A0AA40EWW6"/>
<feature type="transmembrane region" description="Helical" evidence="2">
    <location>
        <begin position="185"/>
        <end position="205"/>
    </location>
</feature>
<sequence length="295" mass="31091">MTTLSPLTTGTLTIKQLADYTALRICAQTCVDRGNDNSDLEGHLECGDSKILNSCFCRQDLRPKASTFLSSCIVTRCKYNNQDVTSAWSLYDGYCSFTVKSGSAKTTTKLSTTSSTKTPVAPSLSTTPDLPLASSTTHATTSSNPTSQSVFPALSASTGSTVTSGGARPTDTTYGGSSPLPSTTIAAIAIGSVAAVLLILALLTWKCGWAQIKSRRAGDAHAEENQAPFGFGGAMTKSEGSRSPESFDLGMMAVKSTSENTYRDTFPLVQQPVELCDTGFRAELSAGDEVYYQKG</sequence>
<name>A0AA40EWW6_9PEZI</name>
<evidence type="ECO:0000256" key="1">
    <source>
        <dbReference type="SAM" id="MobiDB-lite"/>
    </source>
</evidence>
<protein>
    <recommendedName>
        <fullName evidence="5">Extracellular membrane protein CFEM domain-containing protein</fullName>
    </recommendedName>
</protein>
<keyword evidence="4" id="KW-1185">Reference proteome</keyword>
<organism evidence="3 4">
    <name type="scientific">Schizothecium vesticola</name>
    <dbReference type="NCBI Taxonomy" id="314040"/>
    <lineage>
        <taxon>Eukaryota</taxon>
        <taxon>Fungi</taxon>
        <taxon>Dikarya</taxon>
        <taxon>Ascomycota</taxon>
        <taxon>Pezizomycotina</taxon>
        <taxon>Sordariomycetes</taxon>
        <taxon>Sordariomycetidae</taxon>
        <taxon>Sordariales</taxon>
        <taxon>Schizotheciaceae</taxon>
        <taxon>Schizothecium</taxon>
    </lineage>
</organism>
<evidence type="ECO:0000313" key="4">
    <source>
        <dbReference type="Proteomes" id="UP001172155"/>
    </source>
</evidence>
<evidence type="ECO:0000313" key="3">
    <source>
        <dbReference type="EMBL" id="KAK0746797.1"/>
    </source>
</evidence>
<accession>A0AA40EWW6</accession>
<proteinExistence type="predicted"/>
<keyword evidence="2" id="KW-0812">Transmembrane</keyword>
<keyword evidence="2" id="KW-0472">Membrane</keyword>
<feature type="region of interest" description="Disordered" evidence="1">
    <location>
        <begin position="157"/>
        <end position="176"/>
    </location>
</feature>
<dbReference type="EMBL" id="JAUKUD010000004">
    <property type="protein sequence ID" value="KAK0746797.1"/>
    <property type="molecule type" value="Genomic_DNA"/>
</dbReference>
<reference evidence="3" key="1">
    <citation type="submission" date="2023-06" db="EMBL/GenBank/DDBJ databases">
        <title>Genome-scale phylogeny and comparative genomics of the fungal order Sordariales.</title>
        <authorList>
            <consortium name="Lawrence Berkeley National Laboratory"/>
            <person name="Hensen N."/>
            <person name="Bonometti L."/>
            <person name="Westerberg I."/>
            <person name="Brannstrom I.O."/>
            <person name="Guillou S."/>
            <person name="Cros-Aarteil S."/>
            <person name="Calhoun S."/>
            <person name="Haridas S."/>
            <person name="Kuo A."/>
            <person name="Mondo S."/>
            <person name="Pangilinan J."/>
            <person name="Riley R."/>
            <person name="LaButti K."/>
            <person name="Andreopoulos B."/>
            <person name="Lipzen A."/>
            <person name="Chen C."/>
            <person name="Yanf M."/>
            <person name="Daum C."/>
            <person name="Ng V."/>
            <person name="Clum A."/>
            <person name="Steindorff A."/>
            <person name="Ohm R."/>
            <person name="Martin F."/>
            <person name="Silar P."/>
            <person name="Natvig D."/>
            <person name="Lalanne C."/>
            <person name="Gautier V."/>
            <person name="Ament-velasquez S.L."/>
            <person name="Kruys A."/>
            <person name="Hutchinson M.I."/>
            <person name="Powell A.J."/>
            <person name="Barry K."/>
            <person name="Miller A.N."/>
            <person name="Grigoriev I.V."/>
            <person name="Debuchy R."/>
            <person name="Gladieux P."/>
            <person name="Thoren M.H."/>
            <person name="Johannesson H."/>
        </authorList>
    </citation>
    <scope>NUCLEOTIDE SEQUENCE</scope>
    <source>
        <strain evidence="3">SMH3187-1</strain>
    </source>
</reference>
<comment type="caution">
    <text evidence="3">The sequence shown here is derived from an EMBL/GenBank/DDBJ whole genome shotgun (WGS) entry which is preliminary data.</text>
</comment>
<feature type="region of interest" description="Disordered" evidence="1">
    <location>
        <begin position="108"/>
        <end position="150"/>
    </location>
</feature>
<evidence type="ECO:0008006" key="5">
    <source>
        <dbReference type="Google" id="ProtNLM"/>
    </source>
</evidence>
<evidence type="ECO:0000256" key="2">
    <source>
        <dbReference type="SAM" id="Phobius"/>
    </source>
</evidence>
<feature type="compositionally biased region" description="Low complexity" evidence="1">
    <location>
        <begin position="134"/>
        <end position="150"/>
    </location>
</feature>
<gene>
    <name evidence="3" type="ORF">B0T18DRAFT_412454</name>
</gene>
<dbReference type="Proteomes" id="UP001172155">
    <property type="component" value="Unassembled WGS sequence"/>
</dbReference>